<feature type="compositionally biased region" description="Polar residues" evidence="8">
    <location>
        <begin position="1299"/>
        <end position="1311"/>
    </location>
</feature>
<proteinExistence type="predicted"/>
<dbReference type="Gene3D" id="2.40.70.10">
    <property type="entry name" value="Acid Proteases"/>
    <property type="match status" value="1"/>
</dbReference>
<dbReference type="GO" id="GO:0004519">
    <property type="term" value="F:endonuclease activity"/>
    <property type="evidence" value="ECO:0007669"/>
    <property type="project" value="UniProtKB-KW"/>
</dbReference>
<evidence type="ECO:0000256" key="4">
    <source>
        <dbReference type="ARBA" id="ARBA00022722"/>
    </source>
</evidence>
<evidence type="ECO:0000256" key="7">
    <source>
        <dbReference type="ARBA" id="ARBA00023268"/>
    </source>
</evidence>
<dbReference type="InterPro" id="IPR036397">
    <property type="entry name" value="RNaseH_sf"/>
</dbReference>
<protein>
    <recommendedName>
        <fullName evidence="1">RNA-directed DNA polymerase</fullName>
        <ecNumber evidence="1">2.7.7.49</ecNumber>
    </recommendedName>
</protein>
<evidence type="ECO:0000256" key="1">
    <source>
        <dbReference type="ARBA" id="ARBA00012493"/>
    </source>
</evidence>
<feature type="region of interest" description="Disordered" evidence="8">
    <location>
        <begin position="1275"/>
        <end position="1390"/>
    </location>
</feature>
<dbReference type="SUPFAM" id="SSF50630">
    <property type="entry name" value="Acid proteases"/>
    <property type="match status" value="1"/>
</dbReference>
<name>A0AAV1LUV1_9NEOP</name>
<feature type="domain" description="Reverse transcriptase" evidence="9">
    <location>
        <begin position="467"/>
        <end position="645"/>
    </location>
</feature>
<dbReference type="PANTHER" id="PTHR37984">
    <property type="entry name" value="PROTEIN CBG26694"/>
    <property type="match status" value="1"/>
</dbReference>
<dbReference type="InterPro" id="IPR041577">
    <property type="entry name" value="RT_RNaseH_2"/>
</dbReference>
<dbReference type="Gene3D" id="3.10.10.10">
    <property type="entry name" value="HIV Type 1 Reverse Transcriptase, subunit A, domain 1"/>
    <property type="match status" value="1"/>
</dbReference>
<evidence type="ECO:0000256" key="8">
    <source>
        <dbReference type="SAM" id="MobiDB-lite"/>
    </source>
</evidence>
<dbReference type="EC" id="2.7.7.49" evidence="1"/>
<dbReference type="InterPro" id="IPR041588">
    <property type="entry name" value="Integrase_H2C2"/>
</dbReference>
<dbReference type="InterPro" id="IPR043128">
    <property type="entry name" value="Rev_trsase/Diguanyl_cyclase"/>
</dbReference>
<evidence type="ECO:0000259" key="10">
    <source>
        <dbReference type="PROSITE" id="PS50994"/>
    </source>
</evidence>
<dbReference type="Pfam" id="PF00078">
    <property type="entry name" value="RVT_1"/>
    <property type="match status" value="1"/>
</dbReference>
<dbReference type="GO" id="GO:0003964">
    <property type="term" value="F:RNA-directed DNA polymerase activity"/>
    <property type="evidence" value="ECO:0007669"/>
    <property type="project" value="UniProtKB-KW"/>
</dbReference>
<dbReference type="Gene3D" id="3.30.70.270">
    <property type="match status" value="2"/>
</dbReference>
<dbReference type="InterPro" id="IPR000477">
    <property type="entry name" value="RT_dom"/>
</dbReference>
<evidence type="ECO:0000256" key="3">
    <source>
        <dbReference type="ARBA" id="ARBA00022695"/>
    </source>
</evidence>
<dbReference type="InterPro" id="IPR001584">
    <property type="entry name" value="Integrase_cat-core"/>
</dbReference>
<keyword evidence="3" id="KW-0548">Nucleotidyltransferase</keyword>
<dbReference type="FunFam" id="1.10.340.70:FF:000003">
    <property type="entry name" value="Protein CBG25708"/>
    <property type="match status" value="1"/>
</dbReference>
<keyword evidence="4" id="KW-0540">Nuclease</keyword>
<evidence type="ECO:0000313" key="11">
    <source>
        <dbReference type="EMBL" id="CAK1598720.1"/>
    </source>
</evidence>
<dbReference type="GO" id="GO:0015074">
    <property type="term" value="P:DNA integration"/>
    <property type="evidence" value="ECO:0007669"/>
    <property type="project" value="InterPro"/>
</dbReference>
<dbReference type="Pfam" id="PF17919">
    <property type="entry name" value="RT_RNaseH_2"/>
    <property type="match status" value="1"/>
</dbReference>
<dbReference type="Gene3D" id="1.10.340.70">
    <property type="match status" value="1"/>
</dbReference>
<feature type="compositionally biased region" description="Polar residues" evidence="8">
    <location>
        <begin position="1345"/>
        <end position="1362"/>
    </location>
</feature>
<keyword evidence="6" id="KW-0695">RNA-directed DNA polymerase</keyword>
<dbReference type="Pfam" id="PF17921">
    <property type="entry name" value="Integrase_H2C2"/>
    <property type="match status" value="1"/>
</dbReference>
<evidence type="ECO:0000256" key="6">
    <source>
        <dbReference type="ARBA" id="ARBA00022918"/>
    </source>
</evidence>
<feature type="compositionally biased region" description="Basic and acidic residues" evidence="8">
    <location>
        <begin position="1381"/>
        <end position="1390"/>
    </location>
</feature>
<keyword evidence="12" id="KW-1185">Reference proteome</keyword>
<accession>A0AAV1LUV1</accession>
<dbReference type="PROSITE" id="PS50878">
    <property type="entry name" value="RT_POL"/>
    <property type="match status" value="1"/>
</dbReference>
<dbReference type="Gene3D" id="3.30.420.10">
    <property type="entry name" value="Ribonuclease H-like superfamily/Ribonuclease H"/>
    <property type="match status" value="1"/>
</dbReference>
<dbReference type="SUPFAM" id="SSF56672">
    <property type="entry name" value="DNA/RNA polymerases"/>
    <property type="match status" value="1"/>
</dbReference>
<evidence type="ECO:0000256" key="5">
    <source>
        <dbReference type="ARBA" id="ARBA00022759"/>
    </source>
</evidence>
<keyword evidence="7" id="KW-0511">Multifunctional enzyme</keyword>
<dbReference type="InterPro" id="IPR012337">
    <property type="entry name" value="RNaseH-like_sf"/>
</dbReference>
<sequence length="1390" mass="157514">MSYLGNLPVFDHKISEWSIFYGKLTQFLRINNVTKEEIKSGILLTHLTDETYRLVRNLAYPNTVESLTYNELVQILNSHFKPKQCSFVDKANFFGGTRSPGESLGDWAARLRGLASHCEFGDALETNLRDRFVLGLGSGPERDKLFEQNPTTLTLTKAIEIGEQAACAREVKVMLNTSDFGVIKEEPVYRAKFHQFARGSGGDGSGNDSVGARTSRRETGSCSVCGMKNHYSDKCRYKSYKCQKCGIKGHLKKVCAKNKNNSCAYHIQSEQECGANEAKDTGCVECQNFNLRYVDDKPIEINLILGNLNLTMELDSGSSSCVISEKLYAEKFSDYHLNNSNIKMCLYNGHKISPLGYFWVEACYNKVKHKIKIYVVKNGGPPLLGRDFMSAFNLIITTNIMSMCIDKNVNNVLQKFPNLWQDELGSFNKFKVCLRLKENAKPKFFKPRTVPFALRDKVEEELNRLVTLGILVPIDQSEYATPIVPVLKENNKIKIAGDFSVTLNKDLLIERYPLPRIEEVFAKIGGGERYSKIDLKNAYNQFVLDEPSQLLTTINTHKGLFKYTRLVYGLSNAPAIFQKAMETLLSGIDGVSVWLDDICITGPNSDSHIKRLEEVLSRLSDAGLRLQRDKCDFFKDSVKYLGYVIDKNGLKTDSEKVHAIINAPEPTNVTEVKRFLGMVNYYRNFIPNASSLLHPLHELLRRDTPWEWGEHQRRSMAAVRRELASERVLAHFEPTAQLVLCVDAGPGGLGAVLSQRSDDGHERPLAFASRSLTTSERNYSQIQKEATAIIFGVKKFHQFLYGRSEPFILKTDHRPLVSIFDTKTGIPITTALRLQRYAIILSAYNYTVQYVSSDKNVVADYFSRSPLTCRNASDCQDNDLDSYYVVKFMNETSPATTIRDIAQVTQQDTVLKTVIRYMNHGWPRKLSCRTILPYFQCKSDLQFEQGCLFRGHRIVIPSKFREHMLKELHDTHLGIIKTKSNARSRMWWPGIDRDIERWIGSCKTCVSLRCAPPRDPPAPWPAAAGAWQRVHIDYMTVGQRVYLVVVDSFSKWLECIFMNSGTSSQSLITKLKNIFSTFGIPNVLVSDNDVKINSNEFKTFCSNNGIKYLTSPIYHPPSNGQAENSVRTCKKMLKCILKDNLPQHQINEVLLGYLFNYRNTVHCTTGETPAKLMFGRNLRSRLDLIIPIEKTQLNMPLVTSRRFFEIGDTVWARWYSARKETWELGTIKEKVGSKMYKIFIIKFEATCIRHIDQLLKFTGNDNSLKINNTDNVESRNFQSLPLSPSMPVNAPLSEPSVGNPRSSTIVEQPVNTDAIDDVNGEEWGDYSAQDSVRDSTEIPEASDSPEASENGVEQPQSDSVRSNDVPPAQAPTPARQLRPRKGIDYKKYFK</sequence>
<evidence type="ECO:0000256" key="2">
    <source>
        <dbReference type="ARBA" id="ARBA00022679"/>
    </source>
</evidence>
<evidence type="ECO:0000259" key="9">
    <source>
        <dbReference type="PROSITE" id="PS50878"/>
    </source>
</evidence>
<dbReference type="GO" id="GO:0042575">
    <property type="term" value="C:DNA polymerase complex"/>
    <property type="evidence" value="ECO:0007669"/>
    <property type="project" value="UniProtKB-ARBA"/>
</dbReference>
<dbReference type="GO" id="GO:0003676">
    <property type="term" value="F:nucleic acid binding"/>
    <property type="evidence" value="ECO:0007669"/>
    <property type="project" value="InterPro"/>
</dbReference>
<dbReference type="InterPro" id="IPR043502">
    <property type="entry name" value="DNA/RNA_pol_sf"/>
</dbReference>
<dbReference type="SMART" id="SM00343">
    <property type="entry name" value="ZnF_C2HC"/>
    <property type="match status" value="2"/>
</dbReference>
<dbReference type="InterPro" id="IPR001878">
    <property type="entry name" value="Znf_CCHC"/>
</dbReference>
<dbReference type="InterPro" id="IPR021109">
    <property type="entry name" value="Peptidase_aspartic_dom_sf"/>
</dbReference>
<dbReference type="FunFam" id="3.10.20.370:FF:000001">
    <property type="entry name" value="Retrovirus-related Pol polyprotein from transposon 17.6-like protein"/>
    <property type="match status" value="1"/>
</dbReference>
<dbReference type="PROSITE" id="PS50994">
    <property type="entry name" value="INTEGRASE"/>
    <property type="match status" value="1"/>
</dbReference>
<gene>
    <name evidence="11" type="ORF">PARMNEM_LOCUS17677</name>
</gene>
<dbReference type="CDD" id="cd01647">
    <property type="entry name" value="RT_LTR"/>
    <property type="match status" value="1"/>
</dbReference>
<dbReference type="Gene3D" id="4.10.60.10">
    <property type="entry name" value="Zinc finger, CCHC-type"/>
    <property type="match status" value="1"/>
</dbReference>
<dbReference type="EMBL" id="CAVLGL010000104">
    <property type="protein sequence ID" value="CAK1598720.1"/>
    <property type="molecule type" value="Genomic_DNA"/>
</dbReference>
<dbReference type="Proteomes" id="UP001314205">
    <property type="component" value="Unassembled WGS sequence"/>
</dbReference>
<dbReference type="FunFam" id="3.30.70.270:FF:000026">
    <property type="entry name" value="Transposon Ty3-G Gag-Pol polyprotein"/>
    <property type="match status" value="1"/>
</dbReference>
<feature type="domain" description="Integrase catalytic" evidence="10">
    <location>
        <begin position="1015"/>
        <end position="1177"/>
    </location>
</feature>
<dbReference type="InterPro" id="IPR050951">
    <property type="entry name" value="Retrovirus_Pol_polyprotein"/>
</dbReference>
<keyword evidence="5" id="KW-0378">Hydrolase</keyword>
<dbReference type="CDD" id="cd09274">
    <property type="entry name" value="RNase_HI_RT_Ty3"/>
    <property type="match status" value="1"/>
</dbReference>
<reference evidence="11 12" key="1">
    <citation type="submission" date="2023-11" db="EMBL/GenBank/DDBJ databases">
        <authorList>
            <person name="Hedman E."/>
            <person name="Englund M."/>
            <person name="Stromberg M."/>
            <person name="Nyberg Akerstrom W."/>
            <person name="Nylinder S."/>
            <person name="Jareborg N."/>
            <person name="Kallberg Y."/>
            <person name="Kronander E."/>
        </authorList>
    </citation>
    <scope>NUCLEOTIDE SEQUENCE [LARGE SCALE GENOMIC DNA]</scope>
</reference>
<keyword evidence="5" id="KW-0255">Endonuclease</keyword>
<dbReference type="PANTHER" id="PTHR37984:SF5">
    <property type="entry name" value="PROTEIN NYNRIN-LIKE"/>
    <property type="match status" value="1"/>
</dbReference>
<evidence type="ECO:0000313" key="12">
    <source>
        <dbReference type="Proteomes" id="UP001314205"/>
    </source>
</evidence>
<feature type="compositionally biased region" description="Acidic residues" evidence="8">
    <location>
        <begin position="1314"/>
        <end position="1324"/>
    </location>
</feature>
<dbReference type="Gene3D" id="3.10.20.370">
    <property type="match status" value="1"/>
</dbReference>
<comment type="caution">
    <text evidence="11">The sequence shown here is derived from an EMBL/GenBank/DDBJ whole genome shotgun (WGS) entry which is preliminary data.</text>
</comment>
<dbReference type="Pfam" id="PF00665">
    <property type="entry name" value="rve"/>
    <property type="match status" value="1"/>
</dbReference>
<dbReference type="SUPFAM" id="SSF53098">
    <property type="entry name" value="Ribonuclease H-like"/>
    <property type="match status" value="1"/>
</dbReference>
<dbReference type="FunFam" id="3.30.420.10:FF:000063">
    <property type="entry name" value="Retrovirus-related Pol polyprotein from transposon 297-like Protein"/>
    <property type="match status" value="1"/>
</dbReference>
<keyword evidence="2" id="KW-0808">Transferase</keyword>
<organism evidence="11 12">
    <name type="scientific">Parnassius mnemosyne</name>
    <name type="common">clouded apollo</name>
    <dbReference type="NCBI Taxonomy" id="213953"/>
    <lineage>
        <taxon>Eukaryota</taxon>
        <taxon>Metazoa</taxon>
        <taxon>Ecdysozoa</taxon>
        <taxon>Arthropoda</taxon>
        <taxon>Hexapoda</taxon>
        <taxon>Insecta</taxon>
        <taxon>Pterygota</taxon>
        <taxon>Neoptera</taxon>
        <taxon>Endopterygota</taxon>
        <taxon>Lepidoptera</taxon>
        <taxon>Glossata</taxon>
        <taxon>Ditrysia</taxon>
        <taxon>Papilionoidea</taxon>
        <taxon>Papilionidae</taxon>
        <taxon>Parnassiinae</taxon>
        <taxon>Parnassini</taxon>
        <taxon>Parnassius</taxon>
        <taxon>Driopa</taxon>
    </lineage>
</organism>
<dbReference type="GO" id="GO:0008270">
    <property type="term" value="F:zinc ion binding"/>
    <property type="evidence" value="ECO:0007669"/>
    <property type="project" value="InterPro"/>
</dbReference>